<dbReference type="GeneID" id="66855809"/>
<reference evidence="1 2" key="1">
    <citation type="submission" date="2022-03" db="EMBL/GenBank/DDBJ databases">
        <title>Complete genome of Streptomyces rimosus ssp. rimosus R7 (=ATCC 10970).</title>
        <authorList>
            <person name="Beganovic S."/>
            <person name="Ruckert C."/>
            <person name="Busche T."/>
            <person name="Kalinowski J."/>
            <person name="Wittmann C."/>
        </authorList>
    </citation>
    <scope>NUCLEOTIDE SEQUENCE [LARGE SCALE GENOMIC DNA]</scope>
    <source>
        <strain evidence="1 2">R7</strain>
    </source>
</reference>
<name>A0ABY3Z538_STRRM</name>
<accession>A0ABY3Z538</accession>
<protein>
    <submittedName>
        <fullName evidence="1">Uncharacterized protein</fullName>
    </submittedName>
</protein>
<evidence type="ECO:0000313" key="1">
    <source>
        <dbReference type="EMBL" id="UNZ05080.1"/>
    </source>
</evidence>
<keyword evidence="2" id="KW-1185">Reference proteome</keyword>
<dbReference type="EMBL" id="CP094298">
    <property type="protein sequence ID" value="UNZ05080.1"/>
    <property type="molecule type" value="Genomic_DNA"/>
</dbReference>
<evidence type="ECO:0000313" key="2">
    <source>
        <dbReference type="Proteomes" id="UP000829494"/>
    </source>
</evidence>
<dbReference type="RefSeq" id="WP_003979880.1">
    <property type="nucleotide sequence ID" value="NZ_CP043497.1"/>
</dbReference>
<sequence length="93" mass="10484">MRELPPSRRAEIDDLLWNEATPAATLRAVGYELITEVDRLRVQVAKLTLLLEQTRRDASAAIADQESATRYYADQSKRRRAQLQKLAAEGGES</sequence>
<gene>
    <name evidence="1" type="ORF">SRIMR7_23270</name>
</gene>
<proteinExistence type="predicted"/>
<organism evidence="1 2">
    <name type="scientific">Streptomyces rimosus subsp. rimosus</name>
    <dbReference type="NCBI Taxonomy" id="132474"/>
    <lineage>
        <taxon>Bacteria</taxon>
        <taxon>Bacillati</taxon>
        <taxon>Actinomycetota</taxon>
        <taxon>Actinomycetes</taxon>
        <taxon>Kitasatosporales</taxon>
        <taxon>Streptomycetaceae</taxon>
        <taxon>Streptomyces</taxon>
    </lineage>
</organism>
<dbReference type="Proteomes" id="UP000829494">
    <property type="component" value="Chromosome"/>
</dbReference>